<dbReference type="GeneID" id="25316145"/>
<dbReference type="SUPFAM" id="SSF51735">
    <property type="entry name" value="NAD(P)-binding Rossmann-fold domains"/>
    <property type="match status" value="1"/>
</dbReference>
<dbReference type="InterPro" id="IPR020843">
    <property type="entry name" value="ER"/>
</dbReference>
<accession>A0A0F4YVB3</accession>
<dbReference type="EMBL" id="LASV01000155">
    <property type="protein sequence ID" value="KKA22159.1"/>
    <property type="molecule type" value="Genomic_DNA"/>
</dbReference>
<dbReference type="InterPro" id="IPR013149">
    <property type="entry name" value="ADH-like_C"/>
</dbReference>
<dbReference type="CDD" id="cd08249">
    <property type="entry name" value="enoyl_reductase_like"/>
    <property type="match status" value="1"/>
</dbReference>
<keyword evidence="2" id="KW-0560">Oxidoreductase</keyword>
<dbReference type="SUPFAM" id="SSF50129">
    <property type="entry name" value="GroES-like"/>
    <property type="match status" value="1"/>
</dbReference>
<dbReference type="SMART" id="SM00829">
    <property type="entry name" value="PKS_ER"/>
    <property type="match status" value="1"/>
</dbReference>
<dbReference type="RefSeq" id="XP_013328771.1">
    <property type="nucleotide sequence ID" value="XM_013473317.1"/>
</dbReference>
<name>A0A0F4YVB3_RASE3</name>
<evidence type="ECO:0000313" key="4">
    <source>
        <dbReference type="EMBL" id="KKA22159.1"/>
    </source>
</evidence>
<dbReference type="GO" id="GO:0016651">
    <property type="term" value="F:oxidoreductase activity, acting on NAD(P)H"/>
    <property type="evidence" value="ECO:0007669"/>
    <property type="project" value="InterPro"/>
</dbReference>
<dbReference type="OrthoDB" id="48317at2759"/>
<sequence length="364" mass="39564">MKALVYQGPGKATVVSDRPVPKVRDHYILVKVKAIALNPTDWKHVYRGLPKEGSLIGVDYAGIVEEVGPNVTKDFKKGDRVAGFVHGGNYNNPEDGAFAEYIVAKEHMSIKIPDHLSFEEAATLGCGISTVGQGLYEKDYGLGLALPSQPLQQPETILIYGGSSATGTLGIQFAKASGYTVITTCSPKNFDLVKRLGATEAFDYHDPECGKKINEYTQNKLKYVWDCISTDDSVKICAEALTSGPGAHYGTILSPEFPRKDVKYTVTLAYTGIGEDFDKFGAKFANNQAHAEFQAKWWAEEAQPLLANGTIKVHPVSLRKNGLAGAIEGMQEMKEEKHSGVKLWNAYGLAARDPIPSLGRHIAS</sequence>
<dbReference type="InterPro" id="IPR036291">
    <property type="entry name" value="NAD(P)-bd_dom_sf"/>
</dbReference>
<reference evidence="4 5" key="1">
    <citation type="submission" date="2015-04" db="EMBL/GenBank/DDBJ databases">
        <authorList>
            <person name="Heijne W.H."/>
            <person name="Fedorova N.D."/>
            <person name="Nierman W.C."/>
            <person name="Vollebregt A.W."/>
            <person name="Zhao Z."/>
            <person name="Wu L."/>
            <person name="Kumar M."/>
            <person name="Stam H."/>
            <person name="van den Berg M.A."/>
            <person name="Pel H.J."/>
        </authorList>
    </citation>
    <scope>NUCLEOTIDE SEQUENCE [LARGE SCALE GENOMIC DNA]</scope>
    <source>
        <strain evidence="4 5">CBS 393.64</strain>
    </source>
</reference>
<organism evidence="4 5">
    <name type="scientific">Rasamsonia emersonii (strain ATCC 16479 / CBS 393.64 / IMI 116815)</name>
    <dbReference type="NCBI Taxonomy" id="1408163"/>
    <lineage>
        <taxon>Eukaryota</taxon>
        <taxon>Fungi</taxon>
        <taxon>Dikarya</taxon>
        <taxon>Ascomycota</taxon>
        <taxon>Pezizomycotina</taxon>
        <taxon>Eurotiomycetes</taxon>
        <taxon>Eurotiomycetidae</taxon>
        <taxon>Eurotiales</taxon>
        <taxon>Trichocomaceae</taxon>
        <taxon>Rasamsonia</taxon>
    </lineage>
</organism>
<comment type="caution">
    <text evidence="4">The sequence shown here is derived from an EMBL/GenBank/DDBJ whole genome shotgun (WGS) entry which is preliminary data.</text>
</comment>
<evidence type="ECO:0000256" key="2">
    <source>
        <dbReference type="ARBA" id="ARBA00023002"/>
    </source>
</evidence>
<protein>
    <submittedName>
        <fullName evidence="4">Alcohol dehydrogenase</fullName>
    </submittedName>
</protein>
<dbReference type="InterPro" id="IPR011032">
    <property type="entry name" value="GroES-like_sf"/>
</dbReference>
<evidence type="ECO:0000256" key="1">
    <source>
        <dbReference type="ARBA" id="ARBA00008072"/>
    </source>
</evidence>
<dbReference type="PANTHER" id="PTHR45348:SF2">
    <property type="entry name" value="ZINC-TYPE ALCOHOL DEHYDROGENASE-LIKE PROTEIN C2E1P3.01"/>
    <property type="match status" value="1"/>
</dbReference>
<dbReference type="STRING" id="1408163.A0A0F4YVB3"/>
<dbReference type="Pfam" id="PF08240">
    <property type="entry name" value="ADH_N"/>
    <property type="match status" value="1"/>
</dbReference>
<feature type="domain" description="Enoyl reductase (ER)" evidence="3">
    <location>
        <begin position="8"/>
        <end position="341"/>
    </location>
</feature>
<dbReference type="InterPro" id="IPR013154">
    <property type="entry name" value="ADH-like_N"/>
</dbReference>
<proteinExistence type="inferred from homology"/>
<comment type="similarity">
    <text evidence="1">Belongs to the zinc-containing alcohol dehydrogenase family.</text>
</comment>
<dbReference type="PANTHER" id="PTHR45348">
    <property type="entry name" value="HYPOTHETICAL OXIDOREDUCTASE (EUROFUNG)"/>
    <property type="match status" value="1"/>
</dbReference>
<keyword evidence="5" id="KW-1185">Reference proteome</keyword>
<dbReference type="Gene3D" id="3.90.180.10">
    <property type="entry name" value="Medium-chain alcohol dehydrogenases, catalytic domain"/>
    <property type="match status" value="1"/>
</dbReference>
<evidence type="ECO:0000259" key="3">
    <source>
        <dbReference type="SMART" id="SM00829"/>
    </source>
</evidence>
<gene>
    <name evidence="4" type="ORF">T310_3796</name>
</gene>
<dbReference type="Proteomes" id="UP000053958">
    <property type="component" value="Unassembled WGS sequence"/>
</dbReference>
<dbReference type="Pfam" id="PF00107">
    <property type="entry name" value="ADH_zinc_N"/>
    <property type="match status" value="1"/>
</dbReference>
<dbReference type="InterPro" id="IPR047122">
    <property type="entry name" value="Trans-enoyl_RdTase-like"/>
</dbReference>
<dbReference type="AlphaFoldDB" id="A0A0F4YVB3"/>
<dbReference type="Gene3D" id="3.40.50.720">
    <property type="entry name" value="NAD(P)-binding Rossmann-like Domain"/>
    <property type="match status" value="1"/>
</dbReference>
<evidence type="ECO:0000313" key="5">
    <source>
        <dbReference type="Proteomes" id="UP000053958"/>
    </source>
</evidence>